<dbReference type="Gene3D" id="3.40.50.1820">
    <property type="entry name" value="alpha/beta hydrolase"/>
    <property type="match status" value="1"/>
</dbReference>
<dbReference type="GO" id="GO:0016020">
    <property type="term" value="C:membrane"/>
    <property type="evidence" value="ECO:0007669"/>
    <property type="project" value="TreeGrafter"/>
</dbReference>
<dbReference type="PANTHER" id="PTHR43798:SF33">
    <property type="entry name" value="HYDROLASE, PUTATIVE (AFU_ORTHOLOGUE AFUA_2G14860)-RELATED"/>
    <property type="match status" value="1"/>
</dbReference>
<gene>
    <name evidence="2" type="ORF">F6B42_11955</name>
</gene>
<dbReference type="InterPro" id="IPR029058">
    <property type="entry name" value="AB_hydrolase_fold"/>
</dbReference>
<dbReference type="RefSeq" id="WP_150419920.1">
    <property type="nucleotide sequence ID" value="NZ_VYRZ01000003.1"/>
</dbReference>
<evidence type="ECO:0000313" key="3">
    <source>
        <dbReference type="Proteomes" id="UP000327039"/>
    </source>
</evidence>
<keyword evidence="2" id="KW-0378">Hydrolase</keyword>
<evidence type="ECO:0000313" key="2">
    <source>
        <dbReference type="EMBL" id="KAA9085198.1"/>
    </source>
</evidence>
<sequence>MTQRRRTIIDRDGASLAVTDAGGSGPAVLLLHGLAGSSRELMPTAEALVDRHRVLLLDQRGHGHSTRRPDDLSRNAFVADAVTVIERFAPGERVALVGQSMGAHTAFLLASRRPDLVSLLVMLEGHPAGSSDPQDAADLGAFFASWPLPFADVATARAFLGDSPLSEAWIADLEQTPSGLWPRFDADVMQASITAVHEPRWAEWESLAVPTTVVFAARGMFSAEQQAELAARRPATRILILPEGSHDAHLDAVESWIGALREALA</sequence>
<dbReference type="InterPro" id="IPR050266">
    <property type="entry name" value="AB_hydrolase_sf"/>
</dbReference>
<dbReference type="PRINTS" id="PR00111">
    <property type="entry name" value="ABHYDROLASE"/>
</dbReference>
<dbReference type="Pfam" id="PF00561">
    <property type="entry name" value="Abhydrolase_1"/>
    <property type="match status" value="1"/>
</dbReference>
<feature type="domain" description="AB hydrolase-1" evidence="1">
    <location>
        <begin position="26"/>
        <end position="142"/>
    </location>
</feature>
<keyword evidence="3" id="KW-1185">Reference proteome</keyword>
<dbReference type="OrthoDB" id="63519at2"/>
<name>A0A5J5IPS0_9MICO</name>
<dbReference type="Proteomes" id="UP000327039">
    <property type="component" value="Unassembled WGS sequence"/>
</dbReference>
<dbReference type="GO" id="GO:0016787">
    <property type="term" value="F:hydrolase activity"/>
    <property type="evidence" value="ECO:0007669"/>
    <property type="project" value="UniProtKB-KW"/>
</dbReference>
<proteinExistence type="predicted"/>
<dbReference type="InterPro" id="IPR000073">
    <property type="entry name" value="AB_hydrolase_1"/>
</dbReference>
<organism evidence="2 3">
    <name type="scientific">Microbacterium radiodurans</name>
    <dbReference type="NCBI Taxonomy" id="661398"/>
    <lineage>
        <taxon>Bacteria</taxon>
        <taxon>Bacillati</taxon>
        <taxon>Actinomycetota</taxon>
        <taxon>Actinomycetes</taxon>
        <taxon>Micrococcales</taxon>
        <taxon>Microbacteriaceae</taxon>
        <taxon>Microbacterium</taxon>
    </lineage>
</organism>
<comment type="caution">
    <text evidence="2">The sequence shown here is derived from an EMBL/GenBank/DDBJ whole genome shotgun (WGS) entry which is preliminary data.</text>
</comment>
<reference evidence="3" key="1">
    <citation type="submission" date="2019-09" db="EMBL/GenBank/DDBJ databases">
        <title>Mumia zhuanghuii sp. nov. isolated from the intestinal contents of plateau pika (Ochotona curzoniae) in the Qinghai-Tibet plateau of China.</title>
        <authorList>
            <person name="Tian Z."/>
        </authorList>
    </citation>
    <scope>NUCLEOTIDE SEQUENCE [LARGE SCALE GENOMIC DNA]</scope>
    <source>
        <strain evidence="3">DSM 25564</strain>
    </source>
</reference>
<accession>A0A5J5IPS0</accession>
<dbReference type="AlphaFoldDB" id="A0A5J5IPS0"/>
<dbReference type="EMBL" id="VYRZ01000003">
    <property type="protein sequence ID" value="KAA9085198.1"/>
    <property type="molecule type" value="Genomic_DNA"/>
</dbReference>
<evidence type="ECO:0000259" key="1">
    <source>
        <dbReference type="Pfam" id="PF00561"/>
    </source>
</evidence>
<dbReference type="PANTHER" id="PTHR43798">
    <property type="entry name" value="MONOACYLGLYCEROL LIPASE"/>
    <property type="match status" value="1"/>
</dbReference>
<dbReference type="SUPFAM" id="SSF53474">
    <property type="entry name" value="alpha/beta-Hydrolases"/>
    <property type="match status" value="1"/>
</dbReference>
<protein>
    <submittedName>
        <fullName evidence="2">Alpha/beta hydrolase</fullName>
    </submittedName>
</protein>